<dbReference type="AlphaFoldDB" id="X1AE32"/>
<gene>
    <name evidence="1" type="ORF">S01H4_35627</name>
</gene>
<organism evidence="1">
    <name type="scientific">marine sediment metagenome</name>
    <dbReference type="NCBI Taxonomy" id="412755"/>
    <lineage>
        <taxon>unclassified sequences</taxon>
        <taxon>metagenomes</taxon>
        <taxon>ecological metagenomes</taxon>
    </lineage>
</organism>
<feature type="non-terminal residue" evidence="1">
    <location>
        <position position="1"/>
    </location>
</feature>
<comment type="caution">
    <text evidence="1">The sequence shown here is derived from an EMBL/GenBank/DDBJ whole genome shotgun (WGS) entry which is preliminary data.</text>
</comment>
<accession>X1AE32</accession>
<evidence type="ECO:0000313" key="1">
    <source>
        <dbReference type="EMBL" id="GAG80164.1"/>
    </source>
</evidence>
<protein>
    <submittedName>
        <fullName evidence="1">Uncharacterized protein</fullName>
    </submittedName>
</protein>
<proteinExistence type="predicted"/>
<dbReference type="EMBL" id="BART01018962">
    <property type="protein sequence ID" value="GAG80164.1"/>
    <property type="molecule type" value="Genomic_DNA"/>
</dbReference>
<name>X1AE32_9ZZZZ</name>
<reference evidence="1" key="1">
    <citation type="journal article" date="2014" name="Front. Microbiol.">
        <title>High frequency of phylogenetically diverse reductive dehalogenase-homologous genes in deep subseafloor sedimentary metagenomes.</title>
        <authorList>
            <person name="Kawai M."/>
            <person name="Futagami T."/>
            <person name="Toyoda A."/>
            <person name="Takaki Y."/>
            <person name="Nishi S."/>
            <person name="Hori S."/>
            <person name="Arai W."/>
            <person name="Tsubouchi T."/>
            <person name="Morono Y."/>
            <person name="Uchiyama I."/>
            <person name="Ito T."/>
            <person name="Fujiyama A."/>
            <person name="Inagaki F."/>
            <person name="Takami H."/>
        </authorList>
    </citation>
    <scope>NUCLEOTIDE SEQUENCE</scope>
    <source>
        <strain evidence="1">Expedition CK06-06</strain>
    </source>
</reference>
<sequence length="38" mass="4458">RGFETAVNEFLWVNEGYEKNTYELSTEERDAIQSICQS</sequence>